<feature type="region of interest" description="Disordered" evidence="6">
    <location>
        <begin position="897"/>
        <end position="979"/>
    </location>
</feature>
<dbReference type="GeneID" id="67031654"/>
<feature type="transmembrane region" description="Helical" evidence="7">
    <location>
        <begin position="338"/>
        <end position="359"/>
    </location>
</feature>
<evidence type="ECO:0000313" key="9">
    <source>
        <dbReference type="EMBL" id="QRW20400.1"/>
    </source>
</evidence>
<dbReference type="EMBL" id="CP059662">
    <property type="protein sequence ID" value="QRW20400.1"/>
    <property type="molecule type" value="Genomic_DNA"/>
</dbReference>
<evidence type="ECO:0000256" key="3">
    <source>
        <dbReference type="ARBA" id="ARBA00022692"/>
    </source>
</evidence>
<dbReference type="PANTHER" id="PTHR43791">
    <property type="entry name" value="PERMEASE-RELATED"/>
    <property type="match status" value="1"/>
</dbReference>
<reference evidence="9" key="1">
    <citation type="submission" date="2020-05" db="EMBL/GenBank/DDBJ databases">
        <title>Evolutionary and genomic comparisons of hybrid uninucleate and nonhybrid Rhizoctonia fungi.</title>
        <authorList>
            <person name="Li C."/>
            <person name="Chen X."/>
        </authorList>
    </citation>
    <scope>NUCLEOTIDE SEQUENCE</scope>
    <source>
        <strain evidence="9">AG-1 IA</strain>
    </source>
</reference>
<dbReference type="RefSeq" id="XP_043180637.1">
    <property type="nucleotide sequence ID" value="XM_043329191.1"/>
</dbReference>
<dbReference type="PROSITE" id="PS50850">
    <property type="entry name" value="MFS"/>
    <property type="match status" value="1"/>
</dbReference>
<organism evidence="9 10">
    <name type="scientific">Rhizoctonia solani</name>
    <dbReference type="NCBI Taxonomy" id="456999"/>
    <lineage>
        <taxon>Eukaryota</taxon>
        <taxon>Fungi</taxon>
        <taxon>Dikarya</taxon>
        <taxon>Basidiomycota</taxon>
        <taxon>Agaricomycotina</taxon>
        <taxon>Agaricomycetes</taxon>
        <taxon>Cantharellales</taxon>
        <taxon>Ceratobasidiaceae</taxon>
        <taxon>Rhizoctonia</taxon>
    </lineage>
</organism>
<evidence type="ECO:0000256" key="1">
    <source>
        <dbReference type="ARBA" id="ARBA00004141"/>
    </source>
</evidence>
<feature type="compositionally biased region" description="Polar residues" evidence="6">
    <location>
        <begin position="907"/>
        <end position="918"/>
    </location>
</feature>
<comment type="subcellular location">
    <subcellularLocation>
        <location evidence="1">Membrane</location>
        <topology evidence="1">Multi-pass membrane protein</topology>
    </subcellularLocation>
</comment>
<feature type="transmembrane region" description="Helical" evidence="7">
    <location>
        <begin position="206"/>
        <end position="228"/>
    </location>
</feature>
<gene>
    <name evidence="9" type="ORF">RhiXN_09375</name>
</gene>
<evidence type="ECO:0000313" key="10">
    <source>
        <dbReference type="Proteomes" id="UP000650533"/>
    </source>
</evidence>
<dbReference type="InterPro" id="IPR036259">
    <property type="entry name" value="MFS_trans_sf"/>
</dbReference>
<feature type="transmembrane region" description="Helical" evidence="7">
    <location>
        <begin position="82"/>
        <end position="98"/>
    </location>
</feature>
<dbReference type="FunFam" id="1.20.1250.20:FF:000057">
    <property type="entry name" value="MFS general substrate transporter"/>
    <property type="match status" value="1"/>
</dbReference>
<dbReference type="InterPro" id="IPR011701">
    <property type="entry name" value="MFS"/>
</dbReference>
<dbReference type="GO" id="GO:0016020">
    <property type="term" value="C:membrane"/>
    <property type="evidence" value="ECO:0007669"/>
    <property type="project" value="UniProtKB-SubCell"/>
</dbReference>
<accession>A0A8H8NXD9</accession>
<evidence type="ECO:0000256" key="6">
    <source>
        <dbReference type="SAM" id="MobiDB-lite"/>
    </source>
</evidence>
<evidence type="ECO:0000256" key="2">
    <source>
        <dbReference type="ARBA" id="ARBA00022448"/>
    </source>
</evidence>
<feature type="transmembrane region" description="Helical" evidence="7">
    <location>
        <begin position="401"/>
        <end position="421"/>
    </location>
</feature>
<keyword evidence="4 7" id="KW-1133">Transmembrane helix</keyword>
<feature type="transmembrane region" description="Helical" evidence="7">
    <location>
        <begin position="312"/>
        <end position="332"/>
    </location>
</feature>
<feature type="transmembrane region" description="Helical" evidence="7">
    <location>
        <begin position="114"/>
        <end position="132"/>
    </location>
</feature>
<proteinExistence type="predicted"/>
<feature type="transmembrane region" description="Helical" evidence="7">
    <location>
        <begin position="472"/>
        <end position="491"/>
    </location>
</feature>
<dbReference type="KEGG" id="rsx:RhiXN_09375"/>
<feature type="transmembrane region" description="Helical" evidence="7">
    <location>
        <begin position="144"/>
        <end position="164"/>
    </location>
</feature>
<dbReference type="AlphaFoldDB" id="A0A8H8NXD9"/>
<feature type="domain" description="Major facilitator superfamily (MFS) profile" evidence="8">
    <location>
        <begin position="41"/>
        <end position="495"/>
    </location>
</feature>
<evidence type="ECO:0000259" key="8">
    <source>
        <dbReference type="PROSITE" id="PS50850"/>
    </source>
</evidence>
<feature type="compositionally biased region" description="Low complexity" evidence="6">
    <location>
        <begin position="919"/>
        <end position="928"/>
    </location>
</feature>
<dbReference type="Gene3D" id="1.20.1250.20">
    <property type="entry name" value="MFS general substrate transporter like domains"/>
    <property type="match status" value="2"/>
</dbReference>
<feature type="transmembrane region" description="Helical" evidence="7">
    <location>
        <begin position="170"/>
        <end position="194"/>
    </location>
</feature>
<dbReference type="SUPFAM" id="SSF103473">
    <property type="entry name" value="MFS general substrate transporter"/>
    <property type="match status" value="1"/>
</dbReference>
<keyword evidence="3 7" id="KW-0812">Transmembrane</keyword>
<protein>
    <submittedName>
        <fullName evidence="9">Major facilitator superfamily transporter</fullName>
    </submittedName>
</protein>
<evidence type="ECO:0000256" key="4">
    <source>
        <dbReference type="ARBA" id="ARBA00022989"/>
    </source>
</evidence>
<dbReference type="Pfam" id="PF07690">
    <property type="entry name" value="MFS_1"/>
    <property type="match status" value="1"/>
</dbReference>
<evidence type="ECO:0000256" key="7">
    <source>
        <dbReference type="SAM" id="Phobius"/>
    </source>
</evidence>
<dbReference type="InterPro" id="IPR020846">
    <property type="entry name" value="MFS_dom"/>
</dbReference>
<feature type="transmembrane region" description="Helical" evidence="7">
    <location>
        <begin position="279"/>
        <end position="300"/>
    </location>
</feature>
<sequence>MKDSSSEKVDVERYVDSASIDGPAHNKADERRLVWKIDLKILPASIVIYLLCFLDRSNIGNARLLNDATGHSLMKTLGLTNYQYLIALQTFLIAYTVFETPSNYFLKVFRPSRWIALLMFLWGSMTMILGAVQNYAGLTVVRFLLGAAEAGLFPGLIYLFTFWYRPEERSLRIALVWASATLAGAFGGAIAYGVGHMNMVRGIEGWRWLFILEGIPSVASSLFVFLFFPDFPETVTWLSEEERALAVGRLKGLASTQGSHFTWAEAKETLKDWRLYGHYIGYLCTAIPLSSLSLFLPTIVSGLGYSGLEAQLFTVPPYACAYVVTLVCAWFGDRHNIRSLVSTCCMFVASISFLVEALLPATAFKARYGVLCLATASSFACVAPSLGWLSSNLRTTGAAGLALGLALSFAGPGQIIGVWIYKSNESPRYFTGESSFRVPLPGTDIKVDKKDIWVAYVIRLEEQKVTRGKSTVGVVIGSLAAYLVVFLKYIAQYKRGFVSFYCSKFAFSEARRSICELDISLPTPPPPPVTCMAVLAAPSSVEHFVQGHHDITRLKTGLPTHSSAIYSPRTTMGGFNDTCSQASGRSTPSQRSSVTHCSPKEQVSHCLGQYQTLARKGLDLDSAKEALFWCCLGLGTVACSQLSSTQHSPLSAQSRSGSTHSLDTISDSGFAPSFETRGRHCLSLDDPDLENSITNLVGGIAGIFVSGLLSSTSAPYDLSLPDVGQDFVTVLSRFGLAQSQLVENILPFITKVSAQLLSILQSDYDTSSSTPDRAFPISHHQRPISRWRSSWFYSLSEIRHTFHISHISHSASYCRSVPAPDTIRAASLMSHSSLRSFSSVRSLGALSPKSPATLSLSRDFRAGESPTPSGSFITGSSGSAWGTLDSLAEDLQVRSRRREPLLPENRYSATAPSSPQRATLSRTTSSSTDGKGKGKENTGQLPREGLRPGTANLSVRTGTRFAVTSPPTPSGLGRSKLPLPKMDPVLAALERGSKLKSKSMCLNCGKKGDNYPCCPRCSEAWCSRECRVEANNGGKHVCKRSATLA</sequence>
<evidence type="ECO:0000256" key="5">
    <source>
        <dbReference type="ARBA" id="ARBA00023136"/>
    </source>
</evidence>
<name>A0A8H8NXD9_9AGAM</name>
<keyword evidence="5 7" id="KW-0472">Membrane</keyword>
<dbReference type="Proteomes" id="UP000650533">
    <property type="component" value="Chromosome 5"/>
</dbReference>
<dbReference type="GO" id="GO:0022857">
    <property type="term" value="F:transmembrane transporter activity"/>
    <property type="evidence" value="ECO:0007669"/>
    <property type="project" value="InterPro"/>
</dbReference>
<dbReference type="PANTHER" id="PTHR43791:SF49">
    <property type="entry name" value="TRANSPORTER, PUTATIVE (AFU_ORTHOLOGUE AFUA_4G04250)-RELATED"/>
    <property type="match status" value="1"/>
</dbReference>
<keyword evidence="2" id="KW-0813">Transport</keyword>